<feature type="transmembrane region" description="Helical" evidence="7">
    <location>
        <begin position="372"/>
        <end position="395"/>
    </location>
</feature>
<dbReference type="InterPro" id="IPR011701">
    <property type="entry name" value="MFS"/>
</dbReference>
<feature type="transmembrane region" description="Helical" evidence="7">
    <location>
        <begin position="178"/>
        <end position="199"/>
    </location>
</feature>
<name>A0A9X4LZY1_9ACTN</name>
<feature type="transmembrane region" description="Helical" evidence="7">
    <location>
        <begin position="91"/>
        <end position="115"/>
    </location>
</feature>
<keyword evidence="5 7" id="KW-0472">Membrane</keyword>
<evidence type="ECO:0000256" key="1">
    <source>
        <dbReference type="ARBA" id="ARBA00004651"/>
    </source>
</evidence>
<feature type="transmembrane region" description="Helical" evidence="7">
    <location>
        <begin position="25"/>
        <end position="49"/>
    </location>
</feature>
<keyword evidence="3 7" id="KW-0812">Transmembrane</keyword>
<dbReference type="GO" id="GO:0005886">
    <property type="term" value="C:plasma membrane"/>
    <property type="evidence" value="ECO:0007669"/>
    <property type="project" value="UniProtKB-SubCell"/>
</dbReference>
<comment type="caution">
    <text evidence="9">The sequence shown here is derived from an EMBL/GenBank/DDBJ whole genome shotgun (WGS) entry which is preliminary data.</text>
</comment>
<evidence type="ECO:0000256" key="5">
    <source>
        <dbReference type="ARBA" id="ARBA00023136"/>
    </source>
</evidence>
<dbReference type="Proteomes" id="UP001152755">
    <property type="component" value="Unassembled WGS sequence"/>
</dbReference>
<feature type="transmembrane region" description="Helical" evidence="7">
    <location>
        <begin position="235"/>
        <end position="252"/>
    </location>
</feature>
<keyword evidence="10" id="KW-1185">Reference proteome</keyword>
<feature type="transmembrane region" description="Helical" evidence="7">
    <location>
        <begin position="416"/>
        <end position="436"/>
    </location>
</feature>
<feature type="region of interest" description="Disordered" evidence="6">
    <location>
        <begin position="480"/>
        <end position="499"/>
    </location>
</feature>
<evidence type="ECO:0000313" key="10">
    <source>
        <dbReference type="Proteomes" id="UP001152755"/>
    </source>
</evidence>
<evidence type="ECO:0000256" key="4">
    <source>
        <dbReference type="ARBA" id="ARBA00022989"/>
    </source>
</evidence>
<sequence length="499" mass="51495">MAEHLPPPLSRKPADAESRSKARSILIIAVVALMTEIVAFEFTLVAPGLPEMAAAFRTQQIALVMTTPLLVAGVTVPIVGKIADVYGKKKVLLATGAAFLLGTVLCAIASAFPLFLVGRGLQGLGLVSPVICYGLVRDLIPAKWVPLGIGGIGVGIGASSLIGPLLGGWMIDHHGYRGALWVLFVYSVVIVAAIAICVPETTVRIAHRIDYFGAALLGIGATALIAGGIRPDLRALAFPLGIVLLVAFVLVERRIAQPLISMSLLARPGVWMTLLLGAAYGVYNGANAALLPQYLRLPAIPGDPDSGLGMTATQYSLYYGLSSGVVAAACGILGGWAARRFAPRTVGLVAMVAAVIAGLLIGLDLIGSFGMVIVYGVAFGVGNGLYYVSTTNLLIEAVPANTQAVSSSMKFTAEQVVGALSSAYLGVLIGSYVLMVNPKTGQPIPSAQGFRYAYLICAVAAAIGVVVLLLMRHGRTPATGGVVSGQGDEDPRPETAAVC</sequence>
<feature type="transmembrane region" description="Helical" evidence="7">
    <location>
        <begin position="264"/>
        <end position="283"/>
    </location>
</feature>
<dbReference type="SUPFAM" id="SSF103473">
    <property type="entry name" value="MFS general substrate transporter"/>
    <property type="match status" value="1"/>
</dbReference>
<dbReference type="RefSeq" id="WP_277829863.1">
    <property type="nucleotide sequence ID" value="NZ_JAAIVF010000001.1"/>
</dbReference>
<proteinExistence type="predicted"/>
<dbReference type="InterPro" id="IPR036259">
    <property type="entry name" value="MFS_trans_sf"/>
</dbReference>
<feature type="transmembrane region" description="Helical" evidence="7">
    <location>
        <begin position="345"/>
        <end position="366"/>
    </location>
</feature>
<comment type="subcellular location">
    <subcellularLocation>
        <location evidence="1">Cell membrane</location>
        <topology evidence="1">Multi-pass membrane protein</topology>
    </subcellularLocation>
</comment>
<evidence type="ECO:0000256" key="6">
    <source>
        <dbReference type="SAM" id="MobiDB-lite"/>
    </source>
</evidence>
<feature type="domain" description="Major facilitator superfamily (MFS) profile" evidence="8">
    <location>
        <begin position="27"/>
        <end position="476"/>
    </location>
</feature>
<feature type="transmembrane region" description="Helical" evidence="7">
    <location>
        <begin position="121"/>
        <end position="140"/>
    </location>
</feature>
<evidence type="ECO:0000256" key="2">
    <source>
        <dbReference type="ARBA" id="ARBA00022448"/>
    </source>
</evidence>
<protein>
    <submittedName>
        <fullName evidence="9">MFS transporter</fullName>
    </submittedName>
</protein>
<reference evidence="9" key="1">
    <citation type="submission" date="2022-08" db="EMBL/GenBank/DDBJ databases">
        <title>Genome analysis of Corynebacteriales strain.</title>
        <authorList>
            <person name="Lee S.D."/>
        </authorList>
    </citation>
    <scope>NUCLEOTIDE SEQUENCE</scope>
    <source>
        <strain evidence="9">D3-21</strain>
    </source>
</reference>
<evidence type="ECO:0000259" key="8">
    <source>
        <dbReference type="PROSITE" id="PS50850"/>
    </source>
</evidence>
<evidence type="ECO:0000313" key="9">
    <source>
        <dbReference type="EMBL" id="MDG3015463.1"/>
    </source>
</evidence>
<dbReference type="AlphaFoldDB" id="A0A9X4LZY1"/>
<dbReference type="EMBL" id="JANRHA010000008">
    <property type="protein sequence ID" value="MDG3015463.1"/>
    <property type="molecule type" value="Genomic_DNA"/>
</dbReference>
<gene>
    <name evidence="9" type="ORF">NVS88_12965</name>
</gene>
<dbReference type="Gene3D" id="1.20.1250.20">
    <property type="entry name" value="MFS general substrate transporter like domains"/>
    <property type="match status" value="1"/>
</dbReference>
<keyword evidence="4 7" id="KW-1133">Transmembrane helix</keyword>
<organism evidence="9 10">
    <name type="scientific">Speluncibacter jeojiensis</name>
    <dbReference type="NCBI Taxonomy" id="2710754"/>
    <lineage>
        <taxon>Bacteria</taxon>
        <taxon>Bacillati</taxon>
        <taxon>Actinomycetota</taxon>
        <taxon>Actinomycetes</taxon>
        <taxon>Mycobacteriales</taxon>
        <taxon>Speluncibacteraceae</taxon>
        <taxon>Speluncibacter</taxon>
    </lineage>
</organism>
<feature type="transmembrane region" description="Helical" evidence="7">
    <location>
        <begin position="452"/>
        <end position="471"/>
    </location>
</feature>
<keyword evidence="2" id="KW-0813">Transport</keyword>
<dbReference type="InterPro" id="IPR020846">
    <property type="entry name" value="MFS_dom"/>
</dbReference>
<feature type="transmembrane region" description="Helical" evidence="7">
    <location>
        <begin position="147"/>
        <end position="166"/>
    </location>
</feature>
<dbReference type="PROSITE" id="PS50850">
    <property type="entry name" value="MFS"/>
    <property type="match status" value="1"/>
</dbReference>
<feature type="transmembrane region" description="Helical" evidence="7">
    <location>
        <begin position="211"/>
        <end position="229"/>
    </location>
</feature>
<feature type="transmembrane region" description="Helical" evidence="7">
    <location>
        <begin position="317"/>
        <end position="338"/>
    </location>
</feature>
<evidence type="ECO:0000256" key="3">
    <source>
        <dbReference type="ARBA" id="ARBA00022692"/>
    </source>
</evidence>
<dbReference type="Pfam" id="PF07690">
    <property type="entry name" value="MFS_1"/>
    <property type="match status" value="1"/>
</dbReference>
<feature type="transmembrane region" description="Helical" evidence="7">
    <location>
        <begin position="61"/>
        <end position="79"/>
    </location>
</feature>
<evidence type="ECO:0000256" key="7">
    <source>
        <dbReference type="SAM" id="Phobius"/>
    </source>
</evidence>
<dbReference type="PANTHER" id="PTHR42718">
    <property type="entry name" value="MAJOR FACILITATOR SUPERFAMILY MULTIDRUG TRANSPORTER MFSC"/>
    <property type="match status" value="1"/>
</dbReference>
<dbReference type="PANTHER" id="PTHR42718:SF9">
    <property type="entry name" value="MAJOR FACILITATOR SUPERFAMILY MULTIDRUG TRANSPORTER MFSC"/>
    <property type="match status" value="1"/>
</dbReference>
<accession>A0A9X4LZY1</accession>
<dbReference type="GO" id="GO:0022857">
    <property type="term" value="F:transmembrane transporter activity"/>
    <property type="evidence" value="ECO:0007669"/>
    <property type="project" value="InterPro"/>
</dbReference>